<dbReference type="AlphaFoldDB" id="A0A7R9C2Z9"/>
<proteinExistence type="predicted"/>
<evidence type="ECO:0000313" key="2">
    <source>
        <dbReference type="EMBL" id="CAD7285043.1"/>
    </source>
</evidence>
<reference evidence="2" key="1">
    <citation type="submission" date="2020-11" db="EMBL/GenBank/DDBJ databases">
        <authorList>
            <person name="Tran Van P."/>
        </authorList>
    </citation>
    <scope>NUCLEOTIDE SEQUENCE</scope>
</reference>
<dbReference type="EMBL" id="CAJPEX010011335">
    <property type="protein sequence ID" value="CAG0925195.1"/>
    <property type="molecule type" value="Genomic_DNA"/>
</dbReference>
<dbReference type="EMBL" id="OA893372">
    <property type="protein sequence ID" value="CAD7285043.1"/>
    <property type="molecule type" value="Genomic_DNA"/>
</dbReference>
<name>A0A7R9C2Z9_9CRUS</name>
<dbReference type="PANTHER" id="PTHR45915">
    <property type="entry name" value="TRANSCRIPTION INTERMEDIARY FACTOR"/>
    <property type="match status" value="1"/>
</dbReference>
<protein>
    <submittedName>
        <fullName evidence="2">Uncharacterized protein</fullName>
    </submittedName>
</protein>
<dbReference type="GO" id="GO:0000785">
    <property type="term" value="C:chromatin"/>
    <property type="evidence" value="ECO:0007669"/>
    <property type="project" value="TreeGrafter"/>
</dbReference>
<dbReference type="Proteomes" id="UP000678499">
    <property type="component" value="Unassembled WGS sequence"/>
</dbReference>
<comment type="subcellular location">
    <subcellularLocation>
        <location evidence="1">Nucleus</location>
    </subcellularLocation>
</comment>
<gene>
    <name evidence="2" type="ORF">NMOB1V02_LOCUS12645</name>
</gene>
<dbReference type="OrthoDB" id="784962at2759"/>
<organism evidence="2">
    <name type="scientific">Notodromas monacha</name>
    <dbReference type="NCBI Taxonomy" id="399045"/>
    <lineage>
        <taxon>Eukaryota</taxon>
        <taxon>Metazoa</taxon>
        <taxon>Ecdysozoa</taxon>
        <taxon>Arthropoda</taxon>
        <taxon>Crustacea</taxon>
        <taxon>Oligostraca</taxon>
        <taxon>Ostracoda</taxon>
        <taxon>Podocopa</taxon>
        <taxon>Podocopida</taxon>
        <taxon>Cypridocopina</taxon>
        <taxon>Cypridoidea</taxon>
        <taxon>Cyprididae</taxon>
        <taxon>Notodromas</taxon>
    </lineage>
</organism>
<dbReference type="PANTHER" id="PTHR45915:SF2">
    <property type="entry name" value="TOUTATIS, ISOFORM E"/>
    <property type="match status" value="1"/>
</dbReference>
<sequence length="231" mass="26665">DASNSNNNMNRLTALAANDQKIQAFLKRLKHNPEAKPVPKEFKRGWWRVVDKELIREISKKLHHRGIRERELKRFMEKYEDQIMRACDRVMERETKLVYPPPPISTRLAGEDGESMDVERPLPLLKIPRLFGVPKPDEHGAYSADVAMRLDLSTLEQVEELEEKGWRPPPRVSNQDSLTFRASCDVRVGEDGGKDERVNPVDTARERLLILEAAIERRYIKAPLGHRADAE</sequence>
<feature type="non-terminal residue" evidence="2">
    <location>
        <position position="1"/>
    </location>
</feature>
<keyword evidence="3" id="KW-1185">Reference proteome</keyword>
<evidence type="ECO:0000256" key="1">
    <source>
        <dbReference type="ARBA" id="ARBA00004123"/>
    </source>
</evidence>
<evidence type="ECO:0000313" key="3">
    <source>
        <dbReference type="Proteomes" id="UP000678499"/>
    </source>
</evidence>
<dbReference type="GO" id="GO:0005634">
    <property type="term" value="C:nucleus"/>
    <property type="evidence" value="ECO:0007669"/>
    <property type="project" value="UniProtKB-SubCell"/>
</dbReference>
<accession>A0A7R9C2Z9</accession>